<dbReference type="EMBL" id="BJZV01000002">
    <property type="protein sequence ID" value="GEP08844.1"/>
    <property type="molecule type" value="Genomic_DNA"/>
</dbReference>
<dbReference type="InterPro" id="IPR029052">
    <property type="entry name" value="Metallo-depent_PP-like"/>
</dbReference>
<organism evidence="1 2">
    <name type="scientific">Methylobacterium gnaphalii</name>
    <dbReference type="NCBI Taxonomy" id="1010610"/>
    <lineage>
        <taxon>Bacteria</taxon>
        <taxon>Pseudomonadati</taxon>
        <taxon>Pseudomonadota</taxon>
        <taxon>Alphaproteobacteria</taxon>
        <taxon>Hyphomicrobiales</taxon>
        <taxon>Methylobacteriaceae</taxon>
        <taxon>Methylobacterium</taxon>
    </lineage>
</organism>
<dbReference type="RefSeq" id="WP_147045155.1">
    <property type="nucleotide sequence ID" value="NZ_BJZV01000002.1"/>
</dbReference>
<accession>A0A512JFW6</accession>
<name>A0A512JFW6_9HYPH</name>
<dbReference type="GO" id="GO:0016787">
    <property type="term" value="F:hydrolase activity"/>
    <property type="evidence" value="ECO:0007669"/>
    <property type="project" value="UniProtKB-KW"/>
</dbReference>
<sequence>MKTKQTRQTYSSHRTWFTADTHYGHRGILAMEGRPWDDIARHDDDLVYAWNAVVRPGDQVFHLGDFAMNSSAERCQDIFARLRGDKHLIIGNHDKPRHLGLPWASPPEMLRTVHVDGTRIVLCHYGLRTWSGSWRGALHLYGHSHGKLPGTSRSCDVGVDCWGFRPISLADILERMAATPTPPEEQRAEADDAE</sequence>
<gene>
    <name evidence="1" type="ORF">MGN01_06890</name>
</gene>
<dbReference type="Gene3D" id="3.60.21.10">
    <property type="match status" value="1"/>
</dbReference>
<dbReference type="AlphaFoldDB" id="A0A512JFW6"/>
<reference evidence="1 2" key="1">
    <citation type="submission" date="2019-07" db="EMBL/GenBank/DDBJ databases">
        <title>Whole genome shotgun sequence of Methylobacterium gnaphalii NBRC 107716.</title>
        <authorList>
            <person name="Hosoyama A."/>
            <person name="Uohara A."/>
            <person name="Ohji S."/>
            <person name="Ichikawa N."/>
        </authorList>
    </citation>
    <scope>NUCLEOTIDE SEQUENCE [LARGE SCALE GENOMIC DNA]</scope>
    <source>
        <strain evidence="1 2">NBRC 107716</strain>
    </source>
</reference>
<keyword evidence="2" id="KW-1185">Reference proteome</keyword>
<dbReference type="SUPFAM" id="SSF56300">
    <property type="entry name" value="Metallo-dependent phosphatases"/>
    <property type="match status" value="1"/>
</dbReference>
<comment type="caution">
    <text evidence="1">The sequence shown here is derived from an EMBL/GenBank/DDBJ whole genome shotgun (WGS) entry which is preliminary data.</text>
</comment>
<dbReference type="OrthoDB" id="5380073at2"/>
<evidence type="ECO:0000313" key="2">
    <source>
        <dbReference type="Proteomes" id="UP000321750"/>
    </source>
</evidence>
<evidence type="ECO:0000313" key="1">
    <source>
        <dbReference type="EMBL" id="GEP08844.1"/>
    </source>
</evidence>
<protein>
    <submittedName>
        <fullName evidence="1">Hydrolase</fullName>
    </submittedName>
</protein>
<dbReference type="Proteomes" id="UP000321750">
    <property type="component" value="Unassembled WGS sequence"/>
</dbReference>
<proteinExistence type="predicted"/>
<keyword evidence="1" id="KW-0378">Hydrolase</keyword>